<protein>
    <recommendedName>
        <fullName evidence="7">Tissue inhibitor of metalloproteinase</fullName>
    </recommendedName>
</protein>
<keyword evidence="3" id="KW-0812">Transmembrane</keyword>
<evidence type="ECO:0000313" key="5">
    <source>
        <dbReference type="EMBL" id="MFC7371635.1"/>
    </source>
</evidence>
<dbReference type="SUPFAM" id="SSF50242">
    <property type="entry name" value="TIMP-like"/>
    <property type="match status" value="1"/>
</dbReference>
<evidence type="ECO:0000256" key="1">
    <source>
        <dbReference type="ARBA" id="ARBA00004613"/>
    </source>
</evidence>
<name>A0ABW2NLW5_9BACL</name>
<proteinExistence type="predicted"/>
<accession>A0ABW2NLW5</accession>
<evidence type="ECO:0000256" key="4">
    <source>
        <dbReference type="SAM" id="SignalP"/>
    </source>
</evidence>
<keyword evidence="6" id="KW-1185">Reference proteome</keyword>
<dbReference type="Proteomes" id="UP001596549">
    <property type="component" value="Unassembled WGS sequence"/>
</dbReference>
<dbReference type="InterPro" id="IPR001820">
    <property type="entry name" value="TIMP"/>
</dbReference>
<evidence type="ECO:0000256" key="2">
    <source>
        <dbReference type="ARBA" id="ARBA00022525"/>
    </source>
</evidence>
<keyword evidence="2" id="KW-0964">Secreted</keyword>
<gene>
    <name evidence="5" type="ORF">ACFQPF_08095</name>
</gene>
<evidence type="ECO:0000256" key="3">
    <source>
        <dbReference type="SAM" id="Phobius"/>
    </source>
</evidence>
<dbReference type="PANTHER" id="PTHR11844:SF25">
    <property type="entry name" value="NTR DOMAIN-CONTAINING PROTEIN"/>
    <property type="match status" value="1"/>
</dbReference>
<feature type="chain" id="PRO_5046203810" description="Tissue inhibitor of metalloproteinase" evidence="4">
    <location>
        <begin position="29"/>
        <end position="181"/>
    </location>
</feature>
<dbReference type="Gene3D" id="2.40.50.120">
    <property type="match status" value="1"/>
</dbReference>
<organism evidence="5 6">
    <name type="scientific">Fictibacillus iocasae</name>
    <dbReference type="NCBI Taxonomy" id="2715437"/>
    <lineage>
        <taxon>Bacteria</taxon>
        <taxon>Bacillati</taxon>
        <taxon>Bacillota</taxon>
        <taxon>Bacilli</taxon>
        <taxon>Bacillales</taxon>
        <taxon>Fictibacillaceae</taxon>
        <taxon>Fictibacillus</taxon>
    </lineage>
</organism>
<dbReference type="PANTHER" id="PTHR11844">
    <property type="entry name" value="METALLOPROTEASE INHIBITOR"/>
    <property type="match status" value="1"/>
</dbReference>
<comment type="caution">
    <text evidence="5">The sequence shown here is derived from an EMBL/GenBank/DDBJ whole genome shotgun (WGS) entry which is preliminary data.</text>
</comment>
<sequence>MNLLLRAGLVFLLLMSIALIYQTNTALACSCVPNPDPEAALKNADAVFSGKVTEITRTGFIEKSRAVKIETQTIWKGSKNKHMLIYTAEQSASCGYEFAVGKEYIIYAYDHDGELHTGLCSRTALLKDAGEDLHALGKGSPPDDNQSLNMPLSSSEQWTYSGIGTVLLAGTVLAVVRRRKR</sequence>
<evidence type="ECO:0008006" key="7">
    <source>
        <dbReference type="Google" id="ProtNLM"/>
    </source>
</evidence>
<keyword evidence="4" id="KW-0732">Signal</keyword>
<reference evidence="6" key="1">
    <citation type="journal article" date="2019" name="Int. J. Syst. Evol. Microbiol.">
        <title>The Global Catalogue of Microorganisms (GCM) 10K type strain sequencing project: providing services to taxonomists for standard genome sequencing and annotation.</title>
        <authorList>
            <consortium name="The Broad Institute Genomics Platform"/>
            <consortium name="The Broad Institute Genome Sequencing Center for Infectious Disease"/>
            <person name="Wu L."/>
            <person name="Ma J."/>
        </authorList>
    </citation>
    <scope>NUCLEOTIDE SEQUENCE [LARGE SCALE GENOMIC DNA]</scope>
    <source>
        <strain evidence="6">NBRC 106396</strain>
    </source>
</reference>
<feature type="transmembrane region" description="Helical" evidence="3">
    <location>
        <begin position="158"/>
        <end position="176"/>
    </location>
</feature>
<dbReference type="InterPro" id="IPR008993">
    <property type="entry name" value="TIMP-like_OB-fold"/>
</dbReference>
<dbReference type="RefSeq" id="WP_379748386.1">
    <property type="nucleotide sequence ID" value="NZ_JBHTCP010000013.1"/>
</dbReference>
<feature type="signal peptide" evidence="4">
    <location>
        <begin position="1"/>
        <end position="28"/>
    </location>
</feature>
<dbReference type="EMBL" id="JBHTCP010000013">
    <property type="protein sequence ID" value="MFC7371635.1"/>
    <property type="molecule type" value="Genomic_DNA"/>
</dbReference>
<evidence type="ECO:0000313" key="6">
    <source>
        <dbReference type="Proteomes" id="UP001596549"/>
    </source>
</evidence>
<keyword evidence="3" id="KW-1133">Transmembrane helix</keyword>
<comment type="subcellular location">
    <subcellularLocation>
        <location evidence="1">Secreted</location>
    </subcellularLocation>
</comment>
<keyword evidence="3" id="KW-0472">Membrane</keyword>
<dbReference type="PROSITE" id="PS51257">
    <property type="entry name" value="PROKAR_LIPOPROTEIN"/>
    <property type="match status" value="1"/>
</dbReference>